<dbReference type="NCBIfam" id="TIGR00562">
    <property type="entry name" value="proto_IX_ox"/>
    <property type="match status" value="1"/>
</dbReference>
<dbReference type="InterPro" id="IPR050464">
    <property type="entry name" value="Zeta_carotene_desat/Oxidored"/>
</dbReference>
<evidence type="ECO:0000259" key="7">
    <source>
        <dbReference type="Pfam" id="PF01593"/>
    </source>
</evidence>
<keyword evidence="2" id="KW-0285">Flavoprotein</keyword>
<dbReference type="PANTHER" id="PTHR42923:SF3">
    <property type="entry name" value="PROTOPORPHYRINOGEN OXIDASE"/>
    <property type="match status" value="1"/>
</dbReference>
<dbReference type="STRING" id="92947.BVG79_00354"/>
<dbReference type="AlphaFoldDB" id="A0A1W6NX84"/>
<evidence type="ECO:0000313" key="9">
    <source>
        <dbReference type="Proteomes" id="UP000242447"/>
    </source>
</evidence>
<keyword evidence="5" id="KW-0350">Heme biosynthesis</keyword>
<evidence type="ECO:0000256" key="3">
    <source>
        <dbReference type="ARBA" id="ARBA00022827"/>
    </source>
</evidence>
<accession>A0A1W6NX84</accession>
<dbReference type="SUPFAM" id="SSF51905">
    <property type="entry name" value="FAD/NAD(P)-binding domain"/>
    <property type="match status" value="1"/>
</dbReference>
<dbReference type="KEGG" id="kro:BVG79_00354"/>
<dbReference type="GO" id="GO:0004729">
    <property type="term" value="F:oxygen-dependent protoporphyrinogen oxidase activity"/>
    <property type="evidence" value="ECO:0007669"/>
    <property type="project" value="UniProtKB-EC"/>
</dbReference>
<name>A0A1W6NX84_9RHOB</name>
<gene>
    <name evidence="8" type="primary">hemY</name>
    <name evidence="8" type="ORF">BVG79_00354</name>
</gene>
<dbReference type="SUPFAM" id="SSF54373">
    <property type="entry name" value="FAD-linked reductases, C-terminal domain"/>
    <property type="match status" value="1"/>
</dbReference>
<dbReference type="PANTHER" id="PTHR42923">
    <property type="entry name" value="PROTOPORPHYRINOGEN OXIDASE"/>
    <property type="match status" value="1"/>
</dbReference>
<evidence type="ECO:0000256" key="6">
    <source>
        <dbReference type="ARBA" id="ARBA00023444"/>
    </source>
</evidence>
<dbReference type="InterPro" id="IPR004572">
    <property type="entry name" value="Protoporphyrinogen_oxidase"/>
</dbReference>
<dbReference type="Pfam" id="PF01593">
    <property type="entry name" value="Amino_oxidase"/>
    <property type="match status" value="1"/>
</dbReference>
<protein>
    <submittedName>
        <fullName evidence="8">Oxygen-dependent protoporphyrinogen oxidase</fullName>
        <ecNumber evidence="8">1.3.3.4</ecNumber>
    </submittedName>
</protein>
<comment type="pathway">
    <text evidence="6">Porphyrin-containing compound metabolism.</text>
</comment>
<dbReference type="InterPro" id="IPR036188">
    <property type="entry name" value="FAD/NAD-bd_sf"/>
</dbReference>
<sequence>MSDQPETDVLIIGGGITGLAAAWTLAEAGKTVTLLEASDRIGGMMQTLREGDWQAEIGPNTLLARPALYETFQKLGLSDSVILANGAQAKRYIAKGGRLHALPRGPLGALASPLARPALPALLRDLRAKPSTEADESIAGFACRHFGAYVLRHFVDPFVSGTSGGDPARLSVRAVMPRLVAAETAGSGSVVRGMMAARRAPPAATMPDTWKRALVSFPQGMQQLPRRLAEKFQAAGGRMLTNCAVAHLTHNGGTWQVVDQSGQHHSAKHVLLATPAHITANLIEPHSLALADDLRAIPSAPMVALSLGFAAKDVGHTLDGFGGLIPRSEGRRTLGVLFASSQFPGRAPEGHHLLSIFLGGRQDDAIMALDDDTLVATALQDLRDMLDLRGAPQWVKIQRMPHAIPQYEVGHLALLQRIDSHMAGLARLSLAGSWRGGISVGDCLASGQAAAQAILDTPA</sequence>
<keyword evidence="9" id="KW-1185">Reference proteome</keyword>
<organism evidence="8 9">
    <name type="scientific">Ketogulonicigenium robustum</name>
    <dbReference type="NCBI Taxonomy" id="92947"/>
    <lineage>
        <taxon>Bacteria</taxon>
        <taxon>Pseudomonadati</taxon>
        <taxon>Pseudomonadota</taxon>
        <taxon>Alphaproteobacteria</taxon>
        <taxon>Rhodobacterales</taxon>
        <taxon>Roseobacteraceae</taxon>
        <taxon>Ketogulonicigenium</taxon>
    </lineage>
</organism>
<dbReference type="EC" id="1.3.3.4" evidence="8"/>
<feature type="domain" description="Amine oxidase" evidence="7">
    <location>
        <begin position="16"/>
        <end position="455"/>
    </location>
</feature>
<evidence type="ECO:0000256" key="4">
    <source>
        <dbReference type="ARBA" id="ARBA00023002"/>
    </source>
</evidence>
<evidence type="ECO:0000256" key="1">
    <source>
        <dbReference type="ARBA" id="ARBA00001974"/>
    </source>
</evidence>
<evidence type="ECO:0000256" key="5">
    <source>
        <dbReference type="ARBA" id="ARBA00023133"/>
    </source>
</evidence>
<keyword evidence="4 8" id="KW-0560">Oxidoreductase</keyword>
<dbReference type="EMBL" id="CP019937">
    <property type="protein sequence ID" value="ARO13710.1"/>
    <property type="molecule type" value="Genomic_DNA"/>
</dbReference>
<evidence type="ECO:0000313" key="8">
    <source>
        <dbReference type="EMBL" id="ARO13710.1"/>
    </source>
</evidence>
<dbReference type="InterPro" id="IPR002937">
    <property type="entry name" value="Amino_oxidase"/>
</dbReference>
<dbReference type="RefSeq" id="WP_085785384.1">
    <property type="nucleotide sequence ID" value="NZ_CP019937.1"/>
</dbReference>
<evidence type="ECO:0000256" key="2">
    <source>
        <dbReference type="ARBA" id="ARBA00022630"/>
    </source>
</evidence>
<comment type="cofactor">
    <cofactor evidence="1">
        <name>FAD</name>
        <dbReference type="ChEBI" id="CHEBI:57692"/>
    </cofactor>
</comment>
<keyword evidence="3" id="KW-0274">FAD</keyword>
<reference evidence="8 9" key="1">
    <citation type="submission" date="2017-02" db="EMBL/GenBank/DDBJ databases">
        <title>Ketogulonicigenium robustum SPU B003 Genome sequencing and assembly.</title>
        <authorList>
            <person name="Li Y."/>
            <person name="Liu L."/>
            <person name="Wang C."/>
            <person name="Zhang M."/>
            <person name="Zhang T."/>
            <person name="Zhang Y."/>
        </authorList>
    </citation>
    <scope>NUCLEOTIDE SEQUENCE [LARGE SCALE GENOMIC DNA]</scope>
    <source>
        <strain evidence="8 9">SPU_B003</strain>
    </source>
</reference>
<dbReference type="Proteomes" id="UP000242447">
    <property type="component" value="Chromosome"/>
</dbReference>
<proteinExistence type="predicted"/>
<dbReference type="Gene3D" id="3.50.50.60">
    <property type="entry name" value="FAD/NAD(P)-binding domain"/>
    <property type="match status" value="1"/>
</dbReference>
<dbReference type="OrthoDB" id="9769600at2"/>
<dbReference type="GO" id="GO:0006783">
    <property type="term" value="P:heme biosynthetic process"/>
    <property type="evidence" value="ECO:0007669"/>
    <property type="project" value="UniProtKB-KW"/>
</dbReference>